<comment type="caution">
    <text evidence="4">The sequence shown here is derived from an EMBL/GenBank/DDBJ whole genome shotgun (WGS) entry which is preliminary data.</text>
</comment>
<dbReference type="EMBL" id="JALDAY010000002">
    <property type="protein sequence ID" value="MCI3270642.1"/>
    <property type="molecule type" value="Genomic_DNA"/>
</dbReference>
<feature type="region of interest" description="Disordered" evidence="2">
    <location>
        <begin position="143"/>
        <end position="165"/>
    </location>
</feature>
<dbReference type="SUPFAM" id="SSF47413">
    <property type="entry name" value="lambda repressor-like DNA-binding domains"/>
    <property type="match status" value="1"/>
</dbReference>
<evidence type="ECO:0000259" key="3">
    <source>
        <dbReference type="PROSITE" id="PS50943"/>
    </source>
</evidence>
<protein>
    <submittedName>
        <fullName evidence="4">XRE family transcriptional regulator</fullName>
    </submittedName>
</protein>
<name>A0ABS9Y091_9ACTN</name>
<proteinExistence type="predicted"/>
<evidence type="ECO:0000313" key="5">
    <source>
        <dbReference type="Proteomes" id="UP001165269"/>
    </source>
</evidence>
<dbReference type="RefSeq" id="WP_242761918.1">
    <property type="nucleotide sequence ID" value="NZ_JALDAY010000002.1"/>
</dbReference>
<reference evidence="4" key="1">
    <citation type="submission" date="2022-03" db="EMBL/GenBank/DDBJ databases">
        <title>Streptomyces 7R015 and 7R016 isolated from Barleria lupulina in Thailand.</title>
        <authorList>
            <person name="Kanchanasin P."/>
            <person name="Phongsopitanun W."/>
            <person name="Tanasupawat S."/>
        </authorList>
    </citation>
    <scope>NUCLEOTIDE SEQUENCE</scope>
    <source>
        <strain evidence="4">7R015</strain>
    </source>
</reference>
<keyword evidence="5" id="KW-1185">Reference proteome</keyword>
<organism evidence="4 5">
    <name type="scientific">Streptomyces cylindrosporus</name>
    <dbReference type="NCBI Taxonomy" id="2927583"/>
    <lineage>
        <taxon>Bacteria</taxon>
        <taxon>Bacillati</taxon>
        <taxon>Actinomycetota</taxon>
        <taxon>Actinomycetes</taxon>
        <taxon>Kitasatosporales</taxon>
        <taxon>Streptomycetaceae</taxon>
        <taxon>Streptomyces</taxon>
    </lineage>
</organism>
<keyword evidence="1" id="KW-0238">DNA-binding</keyword>
<evidence type="ECO:0000256" key="1">
    <source>
        <dbReference type="ARBA" id="ARBA00023125"/>
    </source>
</evidence>
<dbReference type="PROSITE" id="PS50943">
    <property type="entry name" value="HTH_CROC1"/>
    <property type="match status" value="1"/>
</dbReference>
<dbReference type="CDD" id="cd00093">
    <property type="entry name" value="HTH_XRE"/>
    <property type="match status" value="2"/>
</dbReference>
<evidence type="ECO:0000256" key="2">
    <source>
        <dbReference type="SAM" id="MobiDB-lite"/>
    </source>
</evidence>
<dbReference type="SMART" id="SM00530">
    <property type="entry name" value="HTH_XRE"/>
    <property type="match status" value="2"/>
</dbReference>
<gene>
    <name evidence="4" type="ORF">MQP27_05885</name>
</gene>
<feature type="compositionally biased region" description="Polar residues" evidence="2">
    <location>
        <begin position="150"/>
        <end position="159"/>
    </location>
</feature>
<dbReference type="Pfam" id="PF13560">
    <property type="entry name" value="HTH_31"/>
    <property type="match status" value="1"/>
</dbReference>
<dbReference type="PANTHER" id="PTHR46558">
    <property type="entry name" value="TRACRIPTIONAL REGULATORY PROTEIN-RELATED-RELATED"/>
    <property type="match status" value="1"/>
</dbReference>
<sequence length="300" mass="31377">MPARHFDRTRLRTVRRAAEISQAAVGKALGVSDSAVASWENGAQTPDPEKLPALARAIGRDVDNLFPRSGPPDLKDLRCDAGYYQYETAAFIGTKSAGPVAAAERGERPLKEKYVLALAVKYGVSEDELRQAGARSIATAQGVPVDAPASTGTKRTSAADTPPGSLSEKITLLLDGSYPSPPGPPSDAEMAKAVNATAGGQLLTEKDFRDLRTGVTETAPPEVLDALADTVGVSRLYFKPDDAVAAQVYEGLQLLAAAKQGAVGRVRARGLGAQGLSPKAMGLINDLVAELAEKETDANE</sequence>
<dbReference type="PANTHER" id="PTHR46558:SF11">
    <property type="entry name" value="HTH-TYPE TRANSCRIPTIONAL REGULATOR XRE"/>
    <property type="match status" value="1"/>
</dbReference>
<evidence type="ECO:0000313" key="4">
    <source>
        <dbReference type="EMBL" id="MCI3270642.1"/>
    </source>
</evidence>
<dbReference type="InterPro" id="IPR010982">
    <property type="entry name" value="Lambda_DNA-bd_dom_sf"/>
</dbReference>
<dbReference type="InterPro" id="IPR001387">
    <property type="entry name" value="Cro/C1-type_HTH"/>
</dbReference>
<dbReference type="Proteomes" id="UP001165269">
    <property type="component" value="Unassembled WGS sequence"/>
</dbReference>
<dbReference type="Gene3D" id="1.10.260.40">
    <property type="entry name" value="lambda repressor-like DNA-binding domains"/>
    <property type="match status" value="2"/>
</dbReference>
<accession>A0ABS9Y091</accession>
<feature type="domain" description="HTH cro/C1-type" evidence="3">
    <location>
        <begin position="11"/>
        <end position="65"/>
    </location>
</feature>